<sequence length="47" mass="5175">MAPVVVTPAELRTAATSIKTAWQYSWNDMNTLFTRLRECGGSAGTDR</sequence>
<proteinExistence type="predicted"/>
<dbReference type="Proteomes" id="UP000252586">
    <property type="component" value="Unassembled WGS sequence"/>
</dbReference>
<gene>
    <name evidence="1" type="ORF">DFR74_1584</name>
</gene>
<protein>
    <submittedName>
        <fullName evidence="1">Uncharacterized protein</fullName>
    </submittedName>
</protein>
<evidence type="ECO:0000313" key="1">
    <source>
        <dbReference type="EMBL" id="RBO78291.1"/>
    </source>
</evidence>
<dbReference type="EMBL" id="QNRE01000058">
    <property type="protein sequence ID" value="RBO78291.1"/>
    <property type="molecule type" value="Genomic_DNA"/>
</dbReference>
<organism evidence="1 2">
    <name type="scientific">Nocardia puris</name>
    <dbReference type="NCBI Taxonomy" id="208602"/>
    <lineage>
        <taxon>Bacteria</taxon>
        <taxon>Bacillati</taxon>
        <taxon>Actinomycetota</taxon>
        <taxon>Actinomycetes</taxon>
        <taxon>Mycobacteriales</taxon>
        <taxon>Nocardiaceae</taxon>
        <taxon>Nocardia</taxon>
    </lineage>
</organism>
<feature type="non-terminal residue" evidence="1">
    <location>
        <position position="47"/>
    </location>
</feature>
<evidence type="ECO:0000313" key="2">
    <source>
        <dbReference type="Proteomes" id="UP000252586"/>
    </source>
</evidence>
<reference evidence="1 2" key="1">
    <citation type="submission" date="2018-06" db="EMBL/GenBank/DDBJ databases">
        <title>Genomic Encyclopedia of Type Strains, Phase IV (KMG-IV): sequencing the most valuable type-strain genomes for metagenomic binning, comparative biology and taxonomic classification.</title>
        <authorList>
            <person name="Goeker M."/>
        </authorList>
    </citation>
    <scope>NUCLEOTIDE SEQUENCE [LARGE SCALE GENOMIC DNA]</scope>
    <source>
        <strain evidence="1 2">DSM 44599</strain>
    </source>
</reference>
<dbReference type="AlphaFoldDB" id="A0A366CSG2"/>
<name>A0A366CSG2_9NOCA</name>
<comment type="caution">
    <text evidence="1">The sequence shown here is derived from an EMBL/GenBank/DDBJ whole genome shotgun (WGS) entry which is preliminary data.</text>
</comment>
<accession>A0A366CSG2</accession>
<keyword evidence="2" id="KW-1185">Reference proteome</keyword>